<evidence type="ECO:0000256" key="3">
    <source>
        <dbReference type="ARBA" id="ARBA00022475"/>
    </source>
</evidence>
<evidence type="ECO:0000256" key="7">
    <source>
        <dbReference type="SAM" id="MobiDB-lite"/>
    </source>
</evidence>
<dbReference type="PANTHER" id="PTHR10010">
    <property type="entry name" value="SOLUTE CARRIER FAMILY 34 SODIUM PHOSPHATE , MEMBER 2-RELATED"/>
    <property type="match status" value="1"/>
</dbReference>
<feature type="region of interest" description="Disordered" evidence="7">
    <location>
        <begin position="105"/>
        <end position="126"/>
    </location>
</feature>
<gene>
    <name evidence="9" type="ORF">KUTeg_004910</name>
</gene>
<evidence type="ECO:0000256" key="6">
    <source>
        <dbReference type="ARBA" id="ARBA00023136"/>
    </source>
</evidence>
<comment type="similarity">
    <text evidence="2">Belongs to the SLC34A transporter family.</text>
</comment>
<evidence type="ECO:0000256" key="4">
    <source>
        <dbReference type="ARBA" id="ARBA00022692"/>
    </source>
</evidence>
<name>A0ABQ9FLF5_TEGGR</name>
<dbReference type="Pfam" id="PF02690">
    <property type="entry name" value="Na_Pi_cotrans"/>
    <property type="match status" value="1"/>
</dbReference>
<evidence type="ECO:0000313" key="9">
    <source>
        <dbReference type="EMBL" id="KAJ8317006.1"/>
    </source>
</evidence>
<organism evidence="9 10">
    <name type="scientific">Tegillarca granosa</name>
    <name type="common">Malaysian cockle</name>
    <name type="synonym">Anadara granosa</name>
    <dbReference type="NCBI Taxonomy" id="220873"/>
    <lineage>
        <taxon>Eukaryota</taxon>
        <taxon>Metazoa</taxon>
        <taxon>Spiralia</taxon>
        <taxon>Lophotrochozoa</taxon>
        <taxon>Mollusca</taxon>
        <taxon>Bivalvia</taxon>
        <taxon>Autobranchia</taxon>
        <taxon>Pteriomorphia</taxon>
        <taxon>Arcoida</taxon>
        <taxon>Arcoidea</taxon>
        <taxon>Arcidae</taxon>
        <taxon>Tegillarca</taxon>
    </lineage>
</organism>
<dbReference type="InterPro" id="IPR003841">
    <property type="entry name" value="Na/Pi_transpt"/>
</dbReference>
<keyword evidence="3" id="KW-1003">Cell membrane</keyword>
<proteinExistence type="inferred from homology"/>
<feature type="compositionally biased region" description="Basic and acidic residues" evidence="7">
    <location>
        <begin position="109"/>
        <end position="123"/>
    </location>
</feature>
<evidence type="ECO:0000313" key="10">
    <source>
        <dbReference type="Proteomes" id="UP001217089"/>
    </source>
</evidence>
<feature type="transmembrane region" description="Helical" evidence="8">
    <location>
        <begin position="237"/>
        <end position="258"/>
    </location>
</feature>
<evidence type="ECO:0000256" key="2">
    <source>
        <dbReference type="ARBA" id="ARBA00005808"/>
    </source>
</evidence>
<keyword evidence="6 8" id="KW-0472">Membrane</keyword>
<keyword evidence="10" id="KW-1185">Reference proteome</keyword>
<protein>
    <submittedName>
        <fullName evidence="9">Uncharacterized protein</fullName>
    </submittedName>
</protein>
<evidence type="ECO:0000256" key="8">
    <source>
        <dbReference type="SAM" id="Phobius"/>
    </source>
</evidence>
<comment type="subcellular location">
    <subcellularLocation>
        <location evidence="1">Apical cell membrane</location>
        <topology evidence="1">Multi-pass membrane protein</topology>
    </subcellularLocation>
</comment>
<dbReference type="Proteomes" id="UP001217089">
    <property type="component" value="Unassembled WGS sequence"/>
</dbReference>
<comment type="caution">
    <text evidence="9">The sequence shown here is derived from an EMBL/GenBank/DDBJ whole genome shotgun (WGS) entry which is preliminary data.</text>
</comment>
<keyword evidence="5 8" id="KW-1133">Transmembrane helix</keyword>
<evidence type="ECO:0000256" key="1">
    <source>
        <dbReference type="ARBA" id="ARBA00004424"/>
    </source>
</evidence>
<reference evidence="9 10" key="1">
    <citation type="submission" date="2022-12" db="EMBL/GenBank/DDBJ databases">
        <title>Chromosome-level genome of Tegillarca granosa.</title>
        <authorList>
            <person name="Kim J."/>
        </authorList>
    </citation>
    <scope>NUCLEOTIDE SEQUENCE [LARGE SCALE GENOMIC DNA]</scope>
    <source>
        <strain evidence="9">Teg-2019</strain>
        <tissue evidence="9">Adductor muscle</tissue>
    </source>
</reference>
<keyword evidence="4 8" id="KW-0812">Transmembrane</keyword>
<dbReference type="EMBL" id="JARBDR010000246">
    <property type="protein sequence ID" value="KAJ8317006.1"/>
    <property type="molecule type" value="Genomic_DNA"/>
</dbReference>
<feature type="transmembrane region" description="Helical" evidence="8">
    <location>
        <begin position="145"/>
        <end position="174"/>
    </location>
</feature>
<evidence type="ECO:0000256" key="5">
    <source>
        <dbReference type="ARBA" id="ARBA00022989"/>
    </source>
</evidence>
<dbReference type="NCBIfam" id="NF037997">
    <property type="entry name" value="Na_Pi_symport"/>
    <property type="match status" value="1"/>
</dbReference>
<dbReference type="PANTHER" id="PTHR10010:SF46">
    <property type="entry name" value="SODIUM-DEPENDENT PHOSPHATE TRANSPORT PROTEIN 2B"/>
    <property type="match status" value="1"/>
</dbReference>
<accession>A0ABQ9FLF5</accession>
<sequence length="382" mass="42661">MESDFSTFKTKAKKETIQRFTHGKNGQASGYNNTGFHVDTVQINVNNNNNRKKGRTNAAYNDEEFDRCTVSTTQSYNKKKIESNWLCAIKRFSLGIRKKSQELNILRQPNKDNPTDTERKEVPSEDLTPCQKATRITTVILKLSLLLLFLYLFVCSLDFLSSAFRLLAACHFLSSALRPWQAGRVAGSVFRESELLANPVCGVMIGVLATVLVQSSSTTTSIVVSMVSAGNLLDVKMAIYILMGANIGTSVTNTIVALGQIASRKEFRRAFSGATVHDMFNWLTVIIFLPIEVITGYLFYLSEAIVDGLNLERYDNGDQDLLKAITKPFTSKIVQVDENAISDIAEGKEIKSLLKSCCKTSLKSENKTDTLFVIRLFLWIRD</sequence>
<feature type="transmembrane region" description="Helical" evidence="8">
    <location>
        <begin position="279"/>
        <end position="300"/>
    </location>
</feature>